<reference evidence="1 2" key="1">
    <citation type="submission" date="2011-10" db="EMBL/GenBank/DDBJ databases">
        <title>Metabolic and evolutionary patterns in the extreme acidophile Ferroplasma acidiphilum.</title>
        <authorList>
            <person name="Golyshina O.V."/>
            <person name="Kozyavkin S.A."/>
            <person name="Tatusov R.L."/>
            <person name="Slesarev A.I."/>
            <person name="Golyshin P.N."/>
        </authorList>
    </citation>
    <scope>NUCLEOTIDE SEQUENCE [LARGE SCALE GENOMIC DNA]</scope>
    <source>
        <strain evidence="2">Y</strain>
    </source>
</reference>
<gene>
    <name evidence="1" type="ORF">FAD_1433</name>
</gene>
<keyword evidence="2" id="KW-1185">Reference proteome</keyword>
<name>A0A1V0N5A7_9ARCH</name>
<accession>A0A1V0N5A7</accession>
<dbReference type="AlphaFoldDB" id="A0A1V0N5A7"/>
<evidence type="ECO:0000313" key="2">
    <source>
        <dbReference type="Proteomes" id="UP000192050"/>
    </source>
</evidence>
<dbReference type="Proteomes" id="UP000192050">
    <property type="component" value="Chromosome"/>
</dbReference>
<evidence type="ECO:0000313" key="1">
    <source>
        <dbReference type="EMBL" id="ARD85291.1"/>
    </source>
</evidence>
<dbReference type="RefSeq" id="WP_081142898.1">
    <property type="nucleotide sequence ID" value="NZ_CP015363.1"/>
</dbReference>
<proteinExistence type="predicted"/>
<dbReference type="GeneID" id="84218025"/>
<dbReference type="KEGG" id="fai:FAD_1433"/>
<dbReference type="EMBL" id="CP015363">
    <property type="protein sequence ID" value="ARD85291.1"/>
    <property type="molecule type" value="Genomic_DNA"/>
</dbReference>
<sequence length="84" mass="9973">MSDYIHELRFMEEKNLTLEISYRLNYEDKACGSIRIFDGQIDPEKDNYELYMELLECGLTSEQVEERVKKMEDEINSGKLDLTL</sequence>
<dbReference type="OrthoDB" id="56245at2157"/>
<protein>
    <submittedName>
        <fullName evidence="1">Uncharacterized protein</fullName>
    </submittedName>
</protein>
<dbReference type="STRING" id="74969.FAD_1433"/>
<organism evidence="1 2">
    <name type="scientific">Ferroplasma acidiphilum</name>
    <dbReference type="NCBI Taxonomy" id="74969"/>
    <lineage>
        <taxon>Archaea</taxon>
        <taxon>Methanobacteriati</taxon>
        <taxon>Thermoplasmatota</taxon>
        <taxon>Thermoplasmata</taxon>
        <taxon>Thermoplasmatales</taxon>
        <taxon>Ferroplasmaceae</taxon>
        <taxon>Ferroplasma</taxon>
    </lineage>
</organism>